<reference evidence="1" key="1">
    <citation type="journal article" date="2020" name="J. Eukaryot. Microbiol.">
        <title>De novo Sequencing, Assembly and Annotation of the Transcriptome for the Free-Living Testate Amoeba Arcella intermedia.</title>
        <authorList>
            <person name="Ribeiro G.M."/>
            <person name="Porfirio-Sousa A.L."/>
            <person name="Maurer-Alcala X.X."/>
            <person name="Katz L.A."/>
            <person name="Lahr D.J.G."/>
        </authorList>
    </citation>
    <scope>NUCLEOTIDE SEQUENCE</scope>
</reference>
<sequence length="59" mass="6899">MTYGGSITIPFTGKTPLCLNLRGSYQRTRRDYTNLLICPSLWVRESALEMIFQRLSKDW</sequence>
<evidence type="ECO:0000313" key="1">
    <source>
        <dbReference type="EMBL" id="NDV41238.1"/>
    </source>
</evidence>
<organism evidence="1">
    <name type="scientific">Arcella intermedia</name>
    <dbReference type="NCBI Taxonomy" id="1963864"/>
    <lineage>
        <taxon>Eukaryota</taxon>
        <taxon>Amoebozoa</taxon>
        <taxon>Tubulinea</taxon>
        <taxon>Elardia</taxon>
        <taxon>Arcellinida</taxon>
        <taxon>Sphaerothecina</taxon>
        <taxon>Arcellidae</taxon>
        <taxon>Arcella</taxon>
    </lineage>
</organism>
<dbReference type="AlphaFoldDB" id="A0A6B2LWX2"/>
<dbReference type="EMBL" id="GIBP01012269">
    <property type="protein sequence ID" value="NDV41238.1"/>
    <property type="molecule type" value="Transcribed_RNA"/>
</dbReference>
<protein>
    <submittedName>
        <fullName evidence="1">Uncharacterized protein</fullName>
    </submittedName>
</protein>
<name>A0A6B2LWX2_9EUKA</name>
<proteinExistence type="predicted"/>
<accession>A0A6B2LWX2</accession>